<name>A0AA95K825_9GAMM</name>
<dbReference type="Proteomes" id="UP001177597">
    <property type="component" value="Chromosome"/>
</dbReference>
<proteinExistence type="predicted"/>
<evidence type="ECO:0000259" key="1">
    <source>
        <dbReference type="Pfam" id="PF13986"/>
    </source>
</evidence>
<gene>
    <name evidence="2" type="ORF">QE207_05070</name>
</gene>
<dbReference type="RefSeq" id="WP_280629663.1">
    <property type="nucleotide sequence ID" value="NZ_CP123498.1"/>
</dbReference>
<feature type="domain" description="DUF4224" evidence="1">
    <location>
        <begin position="6"/>
        <end position="47"/>
    </location>
</feature>
<organism evidence="2 3">
    <name type="scientific">Arsenophonus nasoniae</name>
    <name type="common">son-killer infecting Nasonia vitripennis</name>
    <dbReference type="NCBI Taxonomy" id="638"/>
    <lineage>
        <taxon>Bacteria</taxon>
        <taxon>Pseudomonadati</taxon>
        <taxon>Pseudomonadota</taxon>
        <taxon>Gammaproteobacteria</taxon>
        <taxon>Enterobacterales</taxon>
        <taxon>Morganellaceae</taxon>
        <taxon>Arsenophonus</taxon>
    </lineage>
</organism>
<accession>A0AA95K825</accession>
<dbReference type="EMBL" id="CP123498">
    <property type="protein sequence ID" value="WGL95958.1"/>
    <property type="molecule type" value="Genomic_DNA"/>
</dbReference>
<protein>
    <submittedName>
        <fullName evidence="2">DUF4224 domain-containing protein</fullName>
    </submittedName>
</protein>
<evidence type="ECO:0000313" key="3">
    <source>
        <dbReference type="Proteomes" id="UP001177597"/>
    </source>
</evidence>
<sequence length="74" mass="8631">MQSIYLSDDELARMTGYKQKRAQIKWLEKNQLPHLVNKLGKPVVFRDLLFNKQKIIDKNEVKPDFGALTNGKET</sequence>
<dbReference type="Pfam" id="PF13986">
    <property type="entry name" value="DUF4224"/>
    <property type="match status" value="1"/>
</dbReference>
<dbReference type="AlphaFoldDB" id="A0AA95K825"/>
<reference evidence="2" key="1">
    <citation type="submission" date="2023-04" db="EMBL/GenBank/DDBJ databases">
        <title>Genome dynamics across the evolutionary transition to endosymbiosis.</title>
        <authorList>
            <person name="Siozios S."/>
            <person name="Nadal-Jimenez P."/>
            <person name="Azagi T."/>
            <person name="Sprong H."/>
            <person name="Frost C.L."/>
            <person name="Parratt S.R."/>
            <person name="Taylor G."/>
            <person name="Brettell L."/>
            <person name="Lew K.C."/>
            <person name="Croft L."/>
            <person name="King K.C."/>
            <person name="Brockhurst M.A."/>
            <person name="Hypsa V."/>
            <person name="Novakova E."/>
            <person name="Darby A.C."/>
            <person name="Hurst G.D.D."/>
        </authorList>
    </citation>
    <scope>NUCLEOTIDE SEQUENCE</scope>
    <source>
        <strain evidence="2">AIh</strain>
    </source>
</reference>
<evidence type="ECO:0000313" key="2">
    <source>
        <dbReference type="EMBL" id="WGL95958.1"/>
    </source>
</evidence>
<dbReference type="InterPro" id="IPR025319">
    <property type="entry name" value="DUF4224"/>
</dbReference>